<feature type="transmembrane region" description="Helical" evidence="1">
    <location>
        <begin position="77"/>
        <end position="97"/>
    </location>
</feature>
<evidence type="ECO:0000313" key="2">
    <source>
        <dbReference type="EMBL" id="OAY63610.1"/>
    </source>
</evidence>
<comment type="caution">
    <text evidence="2">The sequence shown here is derived from an EMBL/GenBank/DDBJ whole genome shotgun (WGS) entry which is preliminary data.</text>
</comment>
<keyword evidence="1" id="KW-0812">Transmembrane</keyword>
<keyword evidence="1" id="KW-0472">Membrane</keyword>
<evidence type="ECO:0000256" key="1">
    <source>
        <dbReference type="SAM" id="Phobius"/>
    </source>
</evidence>
<dbReference type="AlphaFoldDB" id="A0A199UGB9"/>
<proteinExistence type="predicted"/>
<accession>A0A199UGB9</accession>
<name>A0A199UGB9_ANACO</name>
<sequence length="98" mass="11218">MVDNCFAHLYLAFKFHYLTEEVDGILGRTYRKNYTSRAKVGAAKPVLGGGHEFTASGLFTMDCAAFCFLFSPTDIPIRYLIINVFIFFRLLTFLYNIL</sequence>
<evidence type="ECO:0000313" key="3">
    <source>
        <dbReference type="Proteomes" id="UP000092600"/>
    </source>
</evidence>
<dbReference type="STRING" id="4615.A0A199UGB9"/>
<reference evidence="2 3" key="1">
    <citation type="journal article" date="2016" name="DNA Res.">
        <title>The draft genome of MD-2 pineapple using hybrid error correction of long reads.</title>
        <authorList>
            <person name="Redwan R.M."/>
            <person name="Saidin A."/>
            <person name="Kumar S.V."/>
        </authorList>
    </citation>
    <scope>NUCLEOTIDE SEQUENCE [LARGE SCALE GENOMIC DNA]</scope>
    <source>
        <strain evidence="3">cv. MD2</strain>
        <tissue evidence="2">Leaf</tissue>
    </source>
</reference>
<dbReference type="EMBL" id="LSRQ01008335">
    <property type="protein sequence ID" value="OAY63610.1"/>
    <property type="molecule type" value="Genomic_DNA"/>
</dbReference>
<organism evidence="2 3">
    <name type="scientific">Ananas comosus</name>
    <name type="common">Pineapple</name>
    <name type="synonym">Ananas ananas</name>
    <dbReference type="NCBI Taxonomy" id="4615"/>
    <lineage>
        <taxon>Eukaryota</taxon>
        <taxon>Viridiplantae</taxon>
        <taxon>Streptophyta</taxon>
        <taxon>Embryophyta</taxon>
        <taxon>Tracheophyta</taxon>
        <taxon>Spermatophyta</taxon>
        <taxon>Magnoliopsida</taxon>
        <taxon>Liliopsida</taxon>
        <taxon>Poales</taxon>
        <taxon>Bromeliaceae</taxon>
        <taxon>Bromelioideae</taxon>
        <taxon>Ananas</taxon>
    </lineage>
</organism>
<keyword evidence="1" id="KW-1133">Transmembrane helix</keyword>
<dbReference type="Proteomes" id="UP000092600">
    <property type="component" value="Unassembled WGS sequence"/>
</dbReference>
<protein>
    <submittedName>
        <fullName evidence="2">Uncharacterized protein</fullName>
    </submittedName>
</protein>
<dbReference type="Pfam" id="PF06830">
    <property type="entry name" value="Root_cap"/>
    <property type="match status" value="1"/>
</dbReference>
<dbReference type="PANTHER" id="PTHR31656">
    <property type="entry name" value="ROOT CAP DOMAIN-CONTAINING PROTEIN"/>
    <property type="match status" value="1"/>
</dbReference>
<gene>
    <name evidence="2" type="ORF">ACMD2_22322</name>
</gene>
<dbReference type="InterPro" id="IPR009646">
    <property type="entry name" value="Root_cap"/>
</dbReference>